<accession>A0ACB9M926</accession>
<evidence type="ECO:0000313" key="1">
    <source>
        <dbReference type="EMBL" id="KAI4319396.1"/>
    </source>
</evidence>
<dbReference type="Proteomes" id="UP001057402">
    <property type="component" value="Chromosome 10"/>
</dbReference>
<evidence type="ECO:0000313" key="2">
    <source>
        <dbReference type="Proteomes" id="UP001057402"/>
    </source>
</evidence>
<gene>
    <name evidence="1" type="ORF">MLD38_032996</name>
</gene>
<keyword evidence="2" id="KW-1185">Reference proteome</keyword>
<proteinExistence type="predicted"/>
<protein>
    <submittedName>
        <fullName evidence="1">Uncharacterized protein</fullName>
    </submittedName>
</protein>
<comment type="caution">
    <text evidence="1">The sequence shown here is derived from an EMBL/GenBank/DDBJ whole genome shotgun (WGS) entry which is preliminary data.</text>
</comment>
<name>A0ACB9M926_9MYRT</name>
<organism evidence="1 2">
    <name type="scientific">Melastoma candidum</name>
    <dbReference type="NCBI Taxonomy" id="119954"/>
    <lineage>
        <taxon>Eukaryota</taxon>
        <taxon>Viridiplantae</taxon>
        <taxon>Streptophyta</taxon>
        <taxon>Embryophyta</taxon>
        <taxon>Tracheophyta</taxon>
        <taxon>Spermatophyta</taxon>
        <taxon>Magnoliopsida</taxon>
        <taxon>eudicotyledons</taxon>
        <taxon>Gunneridae</taxon>
        <taxon>Pentapetalae</taxon>
        <taxon>rosids</taxon>
        <taxon>malvids</taxon>
        <taxon>Myrtales</taxon>
        <taxon>Melastomataceae</taxon>
        <taxon>Melastomatoideae</taxon>
        <taxon>Melastomateae</taxon>
        <taxon>Melastoma</taxon>
    </lineage>
</organism>
<reference evidence="2" key="1">
    <citation type="journal article" date="2023" name="Front. Plant Sci.">
        <title>Chromosomal-level genome assembly of Melastoma candidum provides insights into trichome evolution.</title>
        <authorList>
            <person name="Zhong Y."/>
            <person name="Wu W."/>
            <person name="Sun C."/>
            <person name="Zou P."/>
            <person name="Liu Y."/>
            <person name="Dai S."/>
            <person name="Zhou R."/>
        </authorList>
    </citation>
    <scope>NUCLEOTIDE SEQUENCE [LARGE SCALE GENOMIC DNA]</scope>
</reference>
<sequence>MPPSLPVVLRLKPVISTTHPTLHLHHRRTLPTFTWNNILRRPPSPHSPLSVYSLMRRHLVPPDFHTFPFLLSSLSLSPSLPFPSDIHAQAFLLNLSTHPHTQTSLIHAYSSRGDFDCARRVFEEARKYRCVLDLASWNAVVSGCLKVGLLAYARKAFDEMPERNVRSWSCMIHGYVRLGEHKEALGLFRRMQVEESWVMPNEFTLSGVLAACGKLGALEHGKWVQEYIDRCGMEVDVVLGTCLIDMYSKCGCIDRALSVFRTLKGVKDVTVWTAMISGLAMHGLGNESFTLFSEMCKCGVKPNAVTILGVLCGCVHGGLVTEGEELFGKMKEVYGLDPMIQHYGCLIDLYARAGSIDKAWDVVRSMPMEPDVLIWGALLSGARTHGDRQTCETALRRIIELDPSNSAAYVLLSNLYAKMGRWVDVRSVRDLMEARGVSKVPGCSLVELNGVLHEFFVGDDTHPESREIFMMLDEIMLKLKKEGYVGNTNEVLLDLDEEGKEVALSLHSEKLAIAFCFLKTTPGTPIRIIKNLRICADCHVAMKMISKVYEREIVVRDCNRFHHFHGGVCSCKDFW</sequence>
<dbReference type="EMBL" id="CM042889">
    <property type="protein sequence ID" value="KAI4319396.1"/>
    <property type="molecule type" value="Genomic_DNA"/>
</dbReference>